<keyword evidence="8" id="KW-0012">Acyltransferase</keyword>
<evidence type="ECO:0000256" key="6">
    <source>
        <dbReference type="ARBA" id="ARBA00023136"/>
    </source>
</evidence>
<keyword evidence="3" id="KW-0677">Repeat</keyword>
<dbReference type="Gene3D" id="1.25.40.20">
    <property type="entry name" value="Ankyrin repeat-containing domain"/>
    <property type="match status" value="1"/>
</dbReference>
<comment type="subcellular location">
    <subcellularLocation>
        <location evidence="1">Membrane</location>
        <topology evidence="1">Multi-pass membrane protein</topology>
    </subcellularLocation>
</comment>
<keyword evidence="2 8" id="KW-0812">Transmembrane</keyword>
<evidence type="ECO:0000256" key="1">
    <source>
        <dbReference type="ARBA" id="ARBA00004141"/>
    </source>
</evidence>
<evidence type="ECO:0000256" key="2">
    <source>
        <dbReference type="ARBA" id="ARBA00022692"/>
    </source>
</evidence>
<sequence>MQTNDTIGFTYTLKNTSVSLEHLNEPNGKNIFHDIAECVSKESQLLQYLEILTTEFQDRYFDEAAEMIKTMLDAPAGREMYTPLMFAVKNNRRKLLKEFVKLGGNYMVKNYMGQNLVHLSAANGFEGILVYLCTVLKMPIDETEMNGRTPLHLAALENQPSSGLQLIAWSQNLDQQDTEGFTPLHLAALSQAYKIVRNLLIMGANKNITDNRNERPLDISLSRGDLSIINLLKNSECKNYLNPFRHKIGPISDTYTKLAIFIMISLFRAGFIVSAILPHMDIYILYTSAGIFLLAVISFFIVSTKNPGYITINKEISLMCLYEKYRYEYICVYCEAKKPKNTRHCHYCRRCVKDYDHHCPWIHNCVGKNNHFWFMLFLIFSILDYTFQGVVGVLDFFRLLRGTESFLKIVDLPEEKRYMELIIVGINFGFLLMVFPVLGAQILNIFRTPKKKLRTESRDLDKKSLGSLDSFGENSDTASMLLMSSSEWNPSVIQNQISFLSPKNVEVDSGCCWNYKKNES</sequence>
<dbReference type="GO" id="GO:0019706">
    <property type="term" value="F:protein-cysteine S-palmitoyltransferase activity"/>
    <property type="evidence" value="ECO:0007669"/>
    <property type="project" value="UniProtKB-EC"/>
</dbReference>
<dbReference type="PANTHER" id="PTHR24161">
    <property type="entry name" value="ANK_REP_REGION DOMAIN-CONTAINING PROTEIN-RELATED"/>
    <property type="match status" value="1"/>
</dbReference>
<dbReference type="EC" id="2.3.1.225" evidence="8"/>
<feature type="domain" description="Palmitoyltransferase DHHC" evidence="9">
    <location>
        <begin position="328"/>
        <end position="447"/>
    </location>
</feature>
<evidence type="ECO:0000256" key="3">
    <source>
        <dbReference type="ARBA" id="ARBA00022737"/>
    </source>
</evidence>
<evidence type="ECO:0000256" key="5">
    <source>
        <dbReference type="ARBA" id="ARBA00023043"/>
    </source>
</evidence>
<evidence type="ECO:0000256" key="7">
    <source>
        <dbReference type="PROSITE-ProRule" id="PRU00023"/>
    </source>
</evidence>
<feature type="transmembrane region" description="Helical" evidence="8">
    <location>
        <begin position="255"/>
        <end position="277"/>
    </location>
</feature>
<dbReference type="SMART" id="SM00248">
    <property type="entry name" value="ANK"/>
    <property type="match status" value="4"/>
</dbReference>
<dbReference type="PANTHER" id="PTHR24161:SF85">
    <property type="entry name" value="PALMITOYLTRANSFERASE HIP14"/>
    <property type="match status" value="1"/>
</dbReference>
<evidence type="ECO:0000259" key="9">
    <source>
        <dbReference type="Pfam" id="PF01529"/>
    </source>
</evidence>
<dbReference type="GO" id="GO:0016020">
    <property type="term" value="C:membrane"/>
    <property type="evidence" value="ECO:0007669"/>
    <property type="project" value="UniProtKB-SubCell"/>
</dbReference>
<keyword evidence="8" id="KW-0808">Transferase</keyword>
<feature type="transmembrane region" description="Helical" evidence="8">
    <location>
        <begin position="283"/>
        <end position="302"/>
    </location>
</feature>
<keyword evidence="5 7" id="KW-0040">ANK repeat</keyword>
<feature type="transmembrane region" description="Helical" evidence="8">
    <location>
        <begin position="421"/>
        <end position="446"/>
    </location>
</feature>
<dbReference type="PROSITE" id="PS50297">
    <property type="entry name" value="ANK_REP_REGION"/>
    <property type="match status" value="1"/>
</dbReference>
<dbReference type="PROSITE" id="PS50216">
    <property type="entry name" value="DHHC"/>
    <property type="match status" value="1"/>
</dbReference>
<dbReference type="AlphaFoldDB" id="A0A1R2C3J7"/>
<comment type="similarity">
    <text evidence="8">Belongs to the DHHC palmitoyltransferase family.</text>
</comment>
<evidence type="ECO:0000256" key="8">
    <source>
        <dbReference type="RuleBase" id="RU079119"/>
    </source>
</evidence>
<evidence type="ECO:0000313" key="10">
    <source>
        <dbReference type="EMBL" id="OMJ83550.1"/>
    </source>
</evidence>
<dbReference type="InterPro" id="IPR001594">
    <property type="entry name" value="Palmitoyltrfase_DHHC"/>
</dbReference>
<gene>
    <name evidence="10" type="ORF">SteCoe_15519</name>
</gene>
<evidence type="ECO:0000256" key="4">
    <source>
        <dbReference type="ARBA" id="ARBA00022989"/>
    </source>
</evidence>
<reference evidence="10 11" key="1">
    <citation type="submission" date="2016-11" db="EMBL/GenBank/DDBJ databases">
        <title>The macronuclear genome of Stentor coeruleus: a giant cell with tiny introns.</title>
        <authorList>
            <person name="Slabodnick M."/>
            <person name="Ruby J.G."/>
            <person name="Reiff S.B."/>
            <person name="Swart E.C."/>
            <person name="Gosai S."/>
            <person name="Prabakaran S."/>
            <person name="Witkowska E."/>
            <person name="Larue G.E."/>
            <person name="Fisher S."/>
            <person name="Freeman R.M."/>
            <person name="Gunawardena J."/>
            <person name="Chu W."/>
            <person name="Stover N.A."/>
            <person name="Gregory B.D."/>
            <person name="Nowacki M."/>
            <person name="Derisi J."/>
            <person name="Roy S.W."/>
            <person name="Marshall W.F."/>
            <person name="Sood P."/>
        </authorList>
    </citation>
    <scope>NUCLEOTIDE SEQUENCE [LARGE SCALE GENOMIC DNA]</scope>
    <source>
        <strain evidence="10">WM001</strain>
    </source>
</reference>
<accession>A0A1R2C3J7</accession>
<feature type="repeat" description="ANK" evidence="7">
    <location>
        <begin position="179"/>
        <end position="211"/>
    </location>
</feature>
<organism evidence="10 11">
    <name type="scientific">Stentor coeruleus</name>
    <dbReference type="NCBI Taxonomy" id="5963"/>
    <lineage>
        <taxon>Eukaryota</taxon>
        <taxon>Sar</taxon>
        <taxon>Alveolata</taxon>
        <taxon>Ciliophora</taxon>
        <taxon>Postciliodesmatophora</taxon>
        <taxon>Heterotrichea</taxon>
        <taxon>Heterotrichida</taxon>
        <taxon>Stentoridae</taxon>
        <taxon>Stentor</taxon>
    </lineage>
</organism>
<comment type="caution">
    <text evidence="10">The sequence shown here is derived from an EMBL/GenBank/DDBJ whole genome shotgun (WGS) entry which is preliminary data.</text>
</comment>
<keyword evidence="4 8" id="KW-1133">Transmembrane helix</keyword>
<dbReference type="SUPFAM" id="SSF48403">
    <property type="entry name" value="Ankyrin repeat"/>
    <property type="match status" value="1"/>
</dbReference>
<protein>
    <recommendedName>
        <fullName evidence="8">Palmitoyltransferase</fullName>
        <ecNumber evidence="8">2.3.1.225</ecNumber>
    </recommendedName>
</protein>
<evidence type="ECO:0000313" key="11">
    <source>
        <dbReference type="Proteomes" id="UP000187209"/>
    </source>
</evidence>
<dbReference type="EMBL" id="MPUH01000300">
    <property type="protein sequence ID" value="OMJ83550.1"/>
    <property type="molecule type" value="Genomic_DNA"/>
</dbReference>
<dbReference type="OrthoDB" id="163438at2759"/>
<comment type="domain">
    <text evidence="8">The DHHC domain is required for palmitoyltransferase activity.</text>
</comment>
<feature type="transmembrane region" description="Helical" evidence="8">
    <location>
        <begin position="372"/>
        <end position="394"/>
    </location>
</feature>
<dbReference type="InterPro" id="IPR002110">
    <property type="entry name" value="Ankyrin_rpt"/>
</dbReference>
<keyword evidence="11" id="KW-1185">Reference proteome</keyword>
<proteinExistence type="inferred from homology"/>
<dbReference type="PROSITE" id="PS50088">
    <property type="entry name" value="ANK_REPEAT"/>
    <property type="match status" value="2"/>
</dbReference>
<dbReference type="Pfam" id="PF12796">
    <property type="entry name" value="Ank_2"/>
    <property type="match status" value="1"/>
</dbReference>
<comment type="catalytic activity">
    <reaction evidence="8">
        <text>L-cysteinyl-[protein] + hexadecanoyl-CoA = S-hexadecanoyl-L-cysteinyl-[protein] + CoA</text>
        <dbReference type="Rhea" id="RHEA:36683"/>
        <dbReference type="Rhea" id="RHEA-COMP:10131"/>
        <dbReference type="Rhea" id="RHEA-COMP:11032"/>
        <dbReference type="ChEBI" id="CHEBI:29950"/>
        <dbReference type="ChEBI" id="CHEBI:57287"/>
        <dbReference type="ChEBI" id="CHEBI:57379"/>
        <dbReference type="ChEBI" id="CHEBI:74151"/>
        <dbReference type="EC" id="2.3.1.225"/>
    </reaction>
</comment>
<dbReference type="Pfam" id="PF01529">
    <property type="entry name" value="DHHC"/>
    <property type="match status" value="1"/>
</dbReference>
<dbReference type="InterPro" id="IPR036770">
    <property type="entry name" value="Ankyrin_rpt-contain_sf"/>
</dbReference>
<dbReference type="Proteomes" id="UP000187209">
    <property type="component" value="Unassembled WGS sequence"/>
</dbReference>
<name>A0A1R2C3J7_9CILI</name>
<keyword evidence="6 8" id="KW-0472">Membrane</keyword>
<feature type="repeat" description="ANK" evidence="7">
    <location>
        <begin position="146"/>
        <end position="178"/>
    </location>
</feature>